<evidence type="ECO:0000256" key="8">
    <source>
        <dbReference type="SAM" id="MobiDB-lite"/>
    </source>
</evidence>
<evidence type="ECO:0000313" key="11">
    <source>
        <dbReference type="EMBL" id="GAX16123.1"/>
    </source>
</evidence>
<dbReference type="GO" id="GO:0033619">
    <property type="term" value="P:membrane protein proteolysis"/>
    <property type="evidence" value="ECO:0007669"/>
    <property type="project" value="TreeGrafter"/>
</dbReference>
<dbReference type="Pfam" id="PF02225">
    <property type="entry name" value="PA"/>
    <property type="match status" value="1"/>
</dbReference>
<dbReference type="AlphaFoldDB" id="A0A1Z5JQ16"/>
<keyword evidence="6 9" id="KW-1133">Transmembrane helix</keyword>
<feature type="transmembrane region" description="Helical" evidence="9">
    <location>
        <begin position="511"/>
        <end position="534"/>
    </location>
</feature>
<dbReference type="InterPro" id="IPR007369">
    <property type="entry name" value="Peptidase_A22B_SPP"/>
</dbReference>
<feature type="transmembrane region" description="Helical" evidence="9">
    <location>
        <begin position="381"/>
        <end position="402"/>
    </location>
</feature>
<dbReference type="InParanoid" id="A0A1Z5JQ16"/>
<dbReference type="GO" id="GO:0098554">
    <property type="term" value="C:cytoplasmic side of endoplasmic reticulum membrane"/>
    <property type="evidence" value="ECO:0007669"/>
    <property type="project" value="TreeGrafter"/>
</dbReference>
<dbReference type="PANTHER" id="PTHR12174:SF75">
    <property type="entry name" value="SIGNAL PEPTIDE PEPTIDASE-LIKE 2"/>
    <property type="match status" value="1"/>
</dbReference>
<reference evidence="11 12" key="1">
    <citation type="journal article" date="2015" name="Plant Cell">
        <title>Oil accumulation by the oleaginous diatom Fistulifera solaris as revealed by the genome and transcriptome.</title>
        <authorList>
            <person name="Tanaka T."/>
            <person name="Maeda Y."/>
            <person name="Veluchamy A."/>
            <person name="Tanaka M."/>
            <person name="Abida H."/>
            <person name="Marechal E."/>
            <person name="Bowler C."/>
            <person name="Muto M."/>
            <person name="Sunaga Y."/>
            <person name="Tanaka M."/>
            <person name="Yoshino T."/>
            <person name="Taniguchi T."/>
            <person name="Fukuda Y."/>
            <person name="Nemoto M."/>
            <person name="Matsumoto M."/>
            <person name="Wong P.S."/>
            <person name="Aburatani S."/>
            <person name="Fujibuchi W."/>
        </authorList>
    </citation>
    <scope>NUCLEOTIDE SEQUENCE [LARGE SCALE GENOMIC DNA]</scope>
    <source>
        <strain evidence="11 12">JPCC DA0580</strain>
    </source>
</reference>
<comment type="subcellular location">
    <subcellularLocation>
        <location evidence="1">Endosome membrane</location>
        <topology evidence="1">Multi-pass membrane protein</topology>
    </subcellularLocation>
</comment>
<dbReference type="PANTHER" id="PTHR12174">
    <property type="entry name" value="SIGNAL PEPTIDE PEPTIDASE"/>
    <property type="match status" value="1"/>
</dbReference>
<feature type="transmembrane region" description="Helical" evidence="9">
    <location>
        <begin position="224"/>
        <end position="245"/>
    </location>
</feature>
<dbReference type="GO" id="GO:0010008">
    <property type="term" value="C:endosome membrane"/>
    <property type="evidence" value="ECO:0007669"/>
    <property type="project" value="UniProtKB-SubCell"/>
</dbReference>
<gene>
    <name evidence="11" type="ORF">FisN_3Hh396</name>
</gene>
<feature type="transmembrane region" description="Helical" evidence="9">
    <location>
        <begin position="352"/>
        <end position="369"/>
    </location>
</feature>
<sequence>MKEEESPRLQLIGPIPASNEHHFLCEVVESTTYPLNSIIMIPRGVCSFKTKVCNAQKMGASAVLIYGALEGRYQLNITNETDYQYTMNDIVYPADKLDYDCSMGQAMIPSSALSFDPLPYNAMQNNLLLSGDSDTNLCQKLSDDKLMNCPSKSCLLTGKESGSNREACCAWDLPIWLYDDRSIEEETTIPAAYVTMEQADQLFGYLGGEELQHVRLYARWKPEWNISSGVIWALGVFVAALAAYLTADDYRKLSNKIVRAQTRQRESPEPGLVKVMYAFGCSNALAQVILQPSLNRIRKHLGTSDPIAWRTGTEDFGDIRVSQMLSFLIAYVIALAWLVIAFTDRNAEARTFFWITQNIFGSCMCIMFLKTIRLNSIEVASILLVVAFFYDIFFVFITPYIFKKSIMITVATSGGPPTADASWCEKYPDDANCQGGNPLPMLLTIPRFFDYQGGASLLGLGDIVLPGLLLSFAARYDAAKSLVGIMGGGSGRIATTCPEQRLLSSCLCFRGYFGPLVIAYAIGLFMANAAVYLMEMGQPALLYLVPSCLGTMSYIGWRQGELKDLWDGPRAIKAADAILYGEDPAGNSQSQGAHAPLPSEDVEGDDMAAPPSAVDDDENNQGVTLTMT</sequence>
<feature type="region of interest" description="Disordered" evidence="8">
    <location>
        <begin position="583"/>
        <end position="628"/>
    </location>
</feature>
<dbReference type="GO" id="GO:0042500">
    <property type="term" value="F:aspartic endopeptidase activity, intramembrane cleaving"/>
    <property type="evidence" value="ECO:0007669"/>
    <property type="project" value="InterPro"/>
</dbReference>
<evidence type="ECO:0000256" key="1">
    <source>
        <dbReference type="ARBA" id="ARBA00004337"/>
    </source>
</evidence>
<evidence type="ECO:0000256" key="6">
    <source>
        <dbReference type="ARBA" id="ARBA00022989"/>
    </source>
</evidence>
<evidence type="ECO:0000259" key="10">
    <source>
        <dbReference type="Pfam" id="PF02225"/>
    </source>
</evidence>
<evidence type="ECO:0000313" key="12">
    <source>
        <dbReference type="Proteomes" id="UP000198406"/>
    </source>
</evidence>
<accession>A0A1Z5JQ16</accession>
<keyword evidence="12" id="KW-1185">Reference proteome</keyword>
<evidence type="ECO:0000256" key="9">
    <source>
        <dbReference type="SAM" id="Phobius"/>
    </source>
</evidence>
<keyword evidence="3 9" id="KW-0812">Transmembrane</keyword>
<evidence type="ECO:0000256" key="3">
    <source>
        <dbReference type="ARBA" id="ARBA00022692"/>
    </source>
</evidence>
<proteinExistence type="inferred from homology"/>
<dbReference type="InterPro" id="IPR003137">
    <property type="entry name" value="PA_domain"/>
</dbReference>
<dbReference type="Pfam" id="PF04258">
    <property type="entry name" value="Peptidase_A22B"/>
    <property type="match status" value="1"/>
</dbReference>
<keyword evidence="5" id="KW-0378">Hydrolase</keyword>
<dbReference type="SUPFAM" id="SSF52025">
    <property type="entry name" value="PA domain"/>
    <property type="match status" value="1"/>
</dbReference>
<evidence type="ECO:0000256" key="4">
    <source>
        <dbReference type="ARBA" id="ARBA00022753"/>
    </source>
</evidence>
<comment type="caution">
    <text evidence="11">The sequence shown here is derived from an EMBL/GenBank/DDBJ whole genome shotgun (WGS) entry which is preliminary data.</text>
</comment>
<feature type="transmembrane region" description="Helical" evidence="9">
    <location>
        <begin position="321"/>
        <end position="340"/>
    </location>
</feature>
<dbReference type="OrthoDB" id="29661at2759"/>
<feature type="domain" description="PA" evidence="10">
    <location>
        <begin position="36"/>
        <end position="76"/>
    </location>
</feature>
<dbReference type="GO" id="GO:0030660">
    <property type="term" value="C:Golgi-associated vesicle membrane"/>
    <property type="evidence" value="ECO:0007669"/>
    <property type="project" value="TreeGrafter"/>
</dbReference>
<protein>
    <submittedName>
        <fullName evidence="11">Signal peptide peptidase-like 2A</fullName>
    </submittedName>
</protein>
<comment type="similarity">
    <text evidence="2">Belongs to the peptidase A22B family.</text>
</comment>
<dbReference type="GO" id="GO:0005765">
    <property type="term" value="C:lysosomal membrane"/>
    <property type="evidence" value="ECO:0007669"/>
    <property type="project" value="TreeGrafter"/>
</dbReference>
<keyword evidence="7 9" id="KW-0472">Membrane</keyword>
<name>A0A1Z5JQ16_FISSO</name>
<evidence type="ECO:0000256" key="5">
    <source>
        <dbReference type="ARBA" id="ARBA00022801"/>
    </source>
</evidence>
<evidence type="ECO:0000256" key="7">
    <source>
        <dbReference type="ARBA" id="ARBA00023136"/>
    </source>
</evidence>
<dbReference type="GO" id="GO:0098553">
    <property type="term" value="C:lumenal side of endoplasmic reticulum membrane"/>
    <property type="evidence" value="ECO:0007669"/>
    <property type="project" value="TreeGrafter"/>
</dbReference>
<organism evidence="11 12">
    <name type="scientific">Fistulifera solaris</name>
    <name type="common">Oleaginous diatom</name>
    <dbReference type="NCBI Taxonomy" id="1519565"/>
    <lineage>
        <taxon>Eukaryota</taxon>
        <taxon>Sar</taxon>
        <taxon>Stramenopiles</taxon>
        <taxon>Ochrophyta</taxon>
        <taxon>Bacillariophyta</taxon>
        <taxon>Bacillariophyceae</taxon>
        <taxon>Bacillariophycidae</taxon>
        <taxon>Naviculales</taxon>
        <taxon>Naviculaceae</taxon>
        <taxon>Fistulifera</taxon>
    </lineage>
</organism>
<dbReference type="EMBL" id="BDSP01000102">
    <property type="protein sequence ID" value="GAX16123.1"/>
    <property type="molecule type" value="Genomic_DNA"/>
</dbReference>
<dbReference type="InterPro" id="IPR046450">
    <property type="entry name" value="PA_dom_sf"/>
</dbReference>
<dbReference type="InterPro" id="IPR006639">
    <property type="entry name" value="Preselin/SPP"/>
</dbReference>
<dbReference type="SMART" id="SM00730">
    <property type="entry name" value="PSN"/>
    <property type="match status" value="1"/>
</dbReference>
<keyword evidence="4" id="KW-0967">Endosome</keyword>
<dbReference type="Proteomes" id="UP000198406">
    <property type="component" value="Unassembled WGS sequence"/>
</dbReference>
<dbReference type="Gene3D" id="3.50.30.30">
    <property type="match status" value="1"/>
</dbReference>
<evidence type="ECO:0000256" key="2">
    <source>
        <dbReference type="ARBA" id="ARBA00006859"/>
    </source>
</evidence>